<dbReference type="Pfam" id="PF06378">
    <property type="entry name" value="SSAP_Sak"/>
    <property type="match status" value="1"/>
</dbReference>
<dbReference type="EMBL" id="BARS01001881">
    <property type="protein sequence ID" value="GAF77668.1"/>
    <property type="molecule type" value="Genomic_DNA"/>
</dbReference>
<feature type="non-terminal residue" evidence="2">
    <location>
        <position position="78"/>
    </location>
</feature>
<dbReference type="AlphaFoldDB" id="X0S9E1"/>
<sequence>MKNNIYKQLSSIDLKGKVEKKGKHDYMSWATAWHLIKSEYPQAQRKVYECEETGLNFFTDGKTAYVKVGITIEGIEHV</sequence>
<gene>
    <name evidence="2" type="ORF">S01H1_03451</name>
</gene>
<name>X0S9E1_9ZZZZ</name>
<dbReference type="InterPro" id="IPR009425">
    <property type="entry name" value="DSRM_SSAP"/>
</dbReference>
<protein>
    <recommendedName>
        <fullName evidence="1">SSAP RNA binding domain-containing protein</fullName>
    </recommendedName>
</protein>
<evidence type="ECO:0000313" key="2">
    <source>
        <dbReference type="EMBL" id="GAF77668.1"/>
    </source>
</evidence>
<accession>X0S9E1</accession>
<evidence type="ECO:0000259" key="1">
    <source>
        <dbReference type="Pfam" id="PF06378"/>
    </source>
</evidence>
<reference evidence="2" key="1">
    <citation type="journal article" date="2014" name="Front. Microbiol.">
        <title>High frequency of phylogenetically diverse reductive dehalogenase-homologous genes in deep subseafloor sedimentary metagenomes.</title>
        <authorList>
            <person name="Kawai M."/>
            <person name="Futagami T."/>
            <person name="Toyoda A."/>
            <person name="Takaki Y."/>
            <person name="Nishi S."/>
            <person name="Hori S."/>
            <person name="Arai W."/>
            <person name="Tsubouchi T."/>
            <person name="Morono Y."/>
            <person name="Uchiyama I."/>
            <person name="Ito T."/>
            <person name="Fujiyama A."/>
            <person name="Inagaki F."/>
            <person name="Takami H."/>
        </authorList>
    </citation>
    <scope>NUCLEOTIDE SEQUENCE</scope>
    <source>
        <strain evidence="2">Expedition CK06-06</strain>
    </source>
</reference>
<feature type="domain" description="SSAP RNA binding" evidence="1">
    <location>
        <begin position="5"/>
        <end position="77"/>
    </location>
</feature>
<proteinExistence type="predicted"/>
<organism evidence="2">
    <name type="scientific">marine sediment metagenome</name>
    <dbReference type="NCBI Taxonomy" id="412755"/>
    <lineage>
        <taxon>unclassified sequences</taxon>
        <taxon>metagenomes</taxon>
        <taxon>ecological metagenomes</taxon>
    </lineage>
</organism>
<comment type="caution">
    <text evidence="2">The sequence shown here is derived from an EMBL/GenBank/DDBJ whole genome shotgun (WGS) entry which is preliminary data.</text>
</comment>